<dbReference type="InterPro" id="IPR029058">
    <property type="entry name" value="AB_hydrolase_fold"/>
</dbReference>
<dbReference type="GO" id="GO:0047570">
    <property type="term" value="F:3-oxoadipate enol-lactonase activity"/>
    <property type="evidence" value="ECO:0007669"/>
    <property type="project" value="UniProtKB-EC"/>
</dbReference>
<dbReference type="EMBL" id="CP009896">
    <property type="protein sequence ID" value="AIY19756.2"/>
    <property type="molecule type" value="Genomic_DNA"/>
</dbReference>
<dbReference type="PANTHER" id="PTHR43798">
    <property type="entry name" value="MONOACYLGLYCEROL LIPASE"/>
    <property type="match status" value="1"/>
</dbReference>
<gene>
    <name evidence="1" type="ORF">KR76_06130</name>
</gene>
<dbReference type="InterPro" id="IPR050266">
    <property type="entry name" value="AB_hydrolase_sf"/>
</dbReference>
<dbReference type="GO" id="GO:0047372">
    <property type="term" value="F:monoacylglycerol lipase activity"/>
    <property type="evidence" value="ECO:0007669"/>
    <property type="project" value="TreeGrafter"/>
</dbReference>
<organism evidence="1 2">
    <name type="scientific">Nocardioides simplex</name>
    <name type="common">Arthrobacter simplex</name>
    <dbReference type="NCBI Taxonomy" id="2045"/>
    <lineage>
        <taxon>Bacteria</taxon>
        <taxon>Bacillati</taxon>
        <taxon>Actinomycetota</taxon>
        <taxon>Actinomycetes</taxon>
        <taxon>Propionibacteriales</taxon>
        <taxon>Nocardioidaceae</taxon>
        <taxon>Pimelobacter</taxon>
    </lineage>
</organism>
<evidence type="ECO:0000313" key="1">
    <source>
        <dbReference type="EMBL" id="AIY19756.2"/>
    </source>
</evidence>
<dbReference type="AlphaFoldDB" id="A0A0A1DQQ5"/>
<dbReference type="Proteomes" id="UP000030300">
    <property type="component" value="Chromosome"/>
</dbReference>
<proteinExistence type="predicted"/>
<dbReference type="RefSeq" id="WP_052138299.1">
    <property type="nucleotide sequence ID" value="NZ_BJMC01000002.1"/>
</dbReference>
<dbReference type="GeneID" id="96608518"/>
<sequence>MRPQLALRHLAGAPRRPLLVVGPSLGTTTDRLWGEVATRLEGWNVLGWDLPGHGHSPAADRLTPGFSMAVLADAVLAAVSEALGADVPFAYAGDSVGGAVGLQLALDHPDRLSSLTVLCSAASFGGPAGWADRAALVRAEGTAPMVVSSPARWFGSAIAEDRRDAALRDLARVDPEGYARVCAALGGFDVRDRLGEVAVPVLAVAGADDVATPPVVLAEVADGVADGRLEVLDGVGHLAPYEAPERVATLLRDHLARTAHSDRSSAASRA</sequence>
<dbReference type="eggNOG" id="COG2267">
    <property type="taxonomic scope" value="Bacteria"/>
</dbReference>
<dbReference type="GO" id="GO:0046464">
    <property type="term" value="P:acylglycerol catabolic process"/>
    <property type="evidence" value="ECO:0007669"/>
    <property type="project" value="TreeGrafter"/>
</dbReference>
<keyword evidence="1" id="KW-0378">Hydrolase</keyword>
<dbReference type="Pfam" id="PF00561">
    <property type="entry name" value="Abhydrolase_1"/>
    <property type="match status" value="1"/>
</dbReference>
<name>A0A0A1DQQ5_NOCSI</name>
<reference evidence="1 2" key="1">
    <citation type="journal article" date="2015" name="Genome Announc.">
        <title>Complete Genome Sequence of Steroid-Transforming Nocardioides simplex VKM Ac-2033D.</title>
        <authorList>
            <person name="Shtratnikova V.Y."/>
            <person name="Schelkunov M.I."/>
            <person name="Pekov Y.A."/>
            <person name="Fokina V.V."/>
            <person name="Logacheva M.D."/>
            <person name="Sokolov S.L."/>
            <person name="Bragin E.Y."/>
            <person name="Ashapkin V.V."/>
            <person name="Donova M.V."/>
        </authorList>
    </citation>
    <scope>NUCLEOTIDE SEQUENCE [LARGE SCALE GENOMIC DNA]</scope>
    <source>
        <strain evidence="1 2">VKM Ac-2033D</strain>
    </source>
</reference>
<accession>A0A0A1DQQ5</accession>
<dbReference type="STRING" id="2045.KR76_06130"/>
<dbReference type="PRINTS" id="PR00111">
    <property type="entry name" value="ABHYDROLASE"/>
</dbReference>
<dbReference type="PANTHER" id="PTHR43798:SF5">
    <property type="entry name" value="MONOACYLGLYCEROL LIPASE ABHD6"/>
    <property type="match status" value="1"/>
</dbReference>
<evidence type="ECO:0000313" key="2">
    <source>
        <dbReference type="Proteomes" id="UP000030300"/>
    </source>
</evidence>
<protein>
    <submittedName>
        <fullName evidence="1">Beta-ketoadipate enol-lactone hydrolase</fullName>
        <ecNumber evidence="1">3.1.1.24</ecNumber>
    </submittedName>
</protein>
<dbReference type="HOGENOM" id="CLU_020336_50_3_11"/>
<dbReference type="PRINTS" id="PR00412">
    <property type="entry name" value="EPOXHYDRLASE"/>
</dbReference>
<keyword evidence="2" id="KW-1185">Reference proteome</keyword>
<dbReference type="Gene3D" id="3.40.50.1820">
    <property type="entry name" value="alpha/beta hydrolase"/>
    <property type="match status" value="1"/>
</dbReference>
<dbReference type="KEGG" id="psim:KR76_06130"/>
<dbReference type="OrthoDB" id="9802489at2"/>
<dbReference type="InterPro" id="IPR000073">
    <property type="entry name" value="AB_hydrolase_1"/>
</dbReference>
<dbReference type="GO" id="GO:0016020">
    <property type="term" value="C:membrane"/>
    <property type="evidence" value="ECO:0007669"/>
    <property type="project" value="TreeGrafter"/>
</dbReference>
<dbReference type="SUPFAM" id="SSF53474">
    <property type="entry name" value="alpha/beta-Hydrolases"/>
    <property type="match status" value="1"/>
</dbReference>
<dbReference type="InterPro" id="IPR000639">
    <property type="entry name" value="Epox_hydrolase-like"/>
</dbReference>
<dbReference type="EC" id="3.1.1.24" evidence="1"/>